<reference evidence="3 4" key="1">
    <citation type="submission" date="2013-07" db="EMBL/GenBank/DDBJ databases">
        <title>Thalassospira permensis NBRC 106175 Genome Sequencing.</title>
        <authorList>
            <person name="Lai Q."/>
            <person name="Shao Z."/>
        </authorList>
    </citation>
    <scope>NUCLEOTIDE SEQUENCE [LARGE SCALE GENOMIC DNA]</scope>
    <source>
        <strain evidence="3 4">NBRC 106175</strain>
    </source>
</reference>
<proteinExistence type="predicted"/>
<dbReference type="InterPro" id="IPR014601">
    <property type="entry name" value="Trans_reg_MarR_HTH"/>
</dbReference>
<sequence>MPQSASRKLTPGFQERRMTDTPRTDKPRIVSSSHLVSERAAELSELEFALILSGNAFNRWMVRCMRAAGMPDVSVLDILVLHNVNSREREKSLSEVCFVLNVEDSHLVNYSLKKLRKLGLVDGIKRGKEVHYSTTKDGRAMCEKYREVREACLVETFQRLGVNHEEVGDVAKTLRAISGVYDQASRAASAM</sequence>
<dbReference type="Pfam" id="PF13463">
    <property type="entry name" value="HTH_27"/>
    <property type="match status" value="1"/>
</dbReference>
<accession>A0ABR4TIZ5</accession>
<organism evidence="3 4">
    <name type="scientific">Thalassospira permensis NBRC 106175</name>
    <dbReference type="NCBI Taxonomy" id="1353532"/>
    <lineage>
        <taxon>Bacteria</taxon>
        <taxon>Pseudomonadati</taxon>
        <taxon>Pseudomonadota</taxon>
        <taxon>Alphaproteobacteria</taxon>
        <taxon>Rhodospirillales</taxon>
        <taxon>Thalassospiraceae</taxon>
        <taxon>Thalassospira</taxon>
    </lineage>
</organism>
<dbReference type="InterPro" id="IPR036390">
    <property type="entry name" value="WH_DNA-bd_sf"/>
</dbReference>
<evidence type="ECO:0000313" key="3">
    <source>
        <dbReference type="EMBL" id="KEO52115.1"/>
    </source>
</evidence>
<dbReference type="Gene3D" id="1.10.10.10">
    <property type="entry name" value="Winged helix-like DNA-binding domain superfamily/Winged helix DNA-binding domain"/>
    <property type="match status" value="1"/>
</dbReference>
<feature type="domain" description="HTH marR-type" evidence="2">
    <location>
        <begin position="75"/>
        <end position="138"/>
    </location>
</feature>
<dbReference type="PIRSF" id="PIRSF036158">
    <property type="entry name" value="UCP036158_MarR"/>
    <property type="match status" value="1"/>
</dbReference>
<evidence type="ECO:0000313" key="4">
    <source>
        <dbReference type="Proteomes" id="UP000027463"/>
    </source>
</evidence>
<dbReference type="InterPro" id="IPR036388">
    <property type="entry name" value="WH-like_DNA-bd_sf"/>
</dbReference>
<dbReference type="EMBL" id="AUNC01000056">
    <property type="protein sequence ID" value="KEO52115.1"/>
    <property type="molecule type" value="Genomic_DNA"/>
</dbReference>
<evidence type="ECO:0000256" key="1">
    <source>
        <dbReference type="SAM" id="MobiDB-lite"/>
    </source>
</evidence>
<name>A0ABR4TIZ5_9PROT</name>
<dbReference type="InterPro" id="IPR000835">
    <property type="entry name" value="HTH_MarR-typ"/>
</dbReference>
<keyword evidence="4" id="KW-1185">Reference proteome</keyword>
<gene>
    <name evidence="3" type="ORF">SMB34_08355</name>
</gene>
<evidence type="ECO:0000259" key="2">
    <source>
        <dbReference type="Pfam" id="PF13463"/>
    </source>
</evidence>
<dbReference type="Proteomes" id="UP000027463">
    <property type="component" value="Unassembled WGS sequence"/>
</dbReference>
<comment type="caution">
    <text evidence="3">The sequence shown here is derived from an EMBL/GenBank/DDBJ whole genome shotgun (WGS) entry which is preliminary data.</text>
</comment>
<feature type="region of interest" description="Disordered" evidence="1">
    <location>
        <begin position="1"/>
        <end position="31"/>
    </location>
</feature>
<protein>
    <submittedName>
        <fullName evidence="3">Transcriptional regulator</fullName>
    </submittedName>
</protein>
<feature type="compositionally biased region" description="Basic and acidic residues" evidence="1">
    <location>
        <begin position="14"/>
        <end position="28"/>
    </location>
</feature>
<dbReference type="SUPFAM" id="SSF46785">
    <property type="entry name" value="Winged helix' DNA-binding domain"/>
    <property type="match status" value="1"/>
</dbReference>